<dbReference type="SUPFAM" id="SSF53474">
    <property type="entry name" value="alpha/beta-Hydrolases"/>
    <property type="match status" value="1"/>
</dbReference>
<dbReference type="SUPFAM" id="SSF55073">
    <property type="entry name" value="Nucleotide cyclase"/>
    <property type="match status" value="1"/>
</dbReference>
<dbReference type="CDD" id="cd07302">
    <property type="entry name" value="CHD"/>
    <property type="match status" value="1"/>
</dbReference>
<evidence type="ECO:0000313" key="3">
    <source>
        <dbReference type="Proteomes" id="UP000585507"/>
    </source>
</evidence>
<gene>
    <name evidence="2" type="ORF">GGD55_000858</name>
</gene>
<dbReference type="Proteomes" id="UP000585507">
    <property type="component" value="Unassembled WGS sequence"/>
</dbReference>
<dbReference type="Gene3D" id="3.30.70.1230">
    <property type="entry name" value="Nucleotide cyclase"/>
    <property type="match status" value="1"/>
</dbReference>
<name>A0A7W8U7E7_9HYPH</name>
<evidence type="ECO:0000313" key="2">
    <source>
        <dbReference type="EMBL" id="MBB5534187.1"/>
    </source>
</evidence>
<organism evidence="2 3">
    <name type="scientific">Rhizobium giardinii</name>
    <dbReference type="NCBI Taxonomy" id="56731"/>
    <lineage>
        <taxon>Bacteria</taxon>
        <taxon>Pseudomonadati</taxon>
        <taxon>Pseudomonadota</taxon>
        <taxon>Alphaproteobacteria</taxon>
        <taxon>Hyphomicrobiales</taxon>
        <taxon>Rhizobiaceae</taxon>
        <taxon>Rhizobium/Agrobacterium group</taxon>
        <taxon>Rhizobium</taxon>
    </lineage>
</organism>
<dbReference type="InterPro" id="IPR050471">
    <property type="entry name" value="AB_hydrolase"/>
</dbReference>
<comment type="caution">
    <text evidence="2">The sequence shown here is derived from an EMBL/GenBank/DDBJ whole genome shotgun (WGS) entry which is preliminary data.</text>
</comment>
<proteinExistence type="predicted"/>
<dbReference type="Gene3D" id="3.40.50.1820">
    <property type="entry name" value="alpha/beta hydrolase"/>
    <property type="match status" value="1"/>
</dbReference>
<protein>
    <submittedName>
        <fullName evidence="2">Pimeloyl-ACP methyl ester carboxylesterase</fullName>
    </submittedName>
</protein>
<keyword evidence="3" id="KW-1185">Reference proteome</keyword>
<accession>A0A7W8U7E7</accession>
<dbReference type="PANTHER" id="PTHR43433">
    <property type="entry name" value="HYDROLASE, ALPHA/BETA FOLD FAMILY PROTEIN"/>
    <property type="match status" value="1"/>
</dbReference>
<dbReference type="AlphaFoldDB" id="A0A7W8U7E7"/>
<dbReference type="InterPro" id="IPR000073">
    <property type="entry name" value="AB_hydrolase_1"/>
</dbReference>
<dbReference type="InterPro" id="IPR029787">
    <property type="entry name" value="Nucleotide_cyclase"/>
</dbReference>
<sequence>MRPSTRYAQSGGLSIAYQVVGDGPLDIVYIPGWVSNLDHAWEFPRLVHVFERLSAFARLILFDKRGTGLSDRNVGFPTLEQRMQDVQAVMDAVGSRRAVLMGTSEGGNMSMLFAATYPERTVALVLNGSFAKGLWAPDYPWAKTAEQVEEELASIARDWGGAFDLSNAAPSLAHDRQARDWLAGYLRNSASPQDAIALWRWNTEIDVRSILSAIHVPTLVLHRTGDRWVNVEEGRFVADRIPGAKWVELPGDDHVIWAGDADRALDEIEEFLTGMRPEPVSERVLLTVLFTDIIGSTSMAAELGDRRWRDVLRRHDDLVRTELRRFGGVEVNTTGDGFLASFQGPTKAIQCAGAIRTSASGLGLDIRAALHTGECERRGHDLSGIAVHLASRLLGYAGIGDIVVSRTVKDLVVGAGITFEERAAAQLRDVPGQWQIYTANPAPE</sequence>
<reference evidence="2 3" key="1">
    <citation type="submission" date="2020-08" db="EMBL/GenBank/DDBJ databases">
        <title>Genomic Encyclopedia of Type Strains, Phase IV (KMG-V): Genome sequencing to study the core and pangenomes of soil and plant-associated prokaryotes.</title>
        <authorList>
            <person name="Whitman W."/>
        </authorList>
    </citation>
    <scope>NUCLEOTIDE SEQUENCE [LARGE SCALE GENOMIC DNA]</scope>
    <source>
        <strain evidence="2 3">SEMIA 4084</strain>
    </source>
</reference>
<dbReference type="PANTHER" id="PTHR43433:SF8">
    <property type="entry name" value="BIFUNCTIONAL LIPASE_ADENYLATE CYCLASE LIPJ"/>
    <property type="match status" value="1"/>
</dbReference>
<dbReference type="InterPro" id="IPR001054">
    <property type="entry name" value="A/G_cyclase"/>
</dbReference>
<dbReference type="Pfam" id="PF00211">
    <property type="entry name" value="Guanylate_cyc"/>
    <property type="match status" value="1"/>
</dbReference>
<dbReference type="Pfam" id="PF00561">
    <property type="entry name" value="Abhydrolase_1"/>
    <property type="match status" value="1"/>
</dbReference>
<dbReference type="GO" id="GO:0004016">
    <property type="term" value="F:adenylate cyclase activity"/>
    <property type="evidence" value="ECO:0007669"/>
    <property type="project" value="UniProtKB-ARBA"/>
</dbReference>
<dbReference type="InterPro" id="IPR029058">
    <property type="entry name" value="AB_hydrolase_fold"/>
</dbReference>
<dbReference type="PRINTS" id="PR00111">
    <property type="entry name" value="ABHYDROLASE"/>
</dbReference>
<dbReference type="GO" id="GO:0035556">
    <property type="term" value="P:intracellular signal transduction"/>
    <property type="evidence" value="ECO:0007669"/>
    <property type="project" value="InterPro"/>
</dbReference>
<dbReference type="EMBL" id="JACHBK010000002">
    <property type="protein sequence ID" value="MBB5534187.1"/>
    <property type="molecule type" value="Genomic_DNA"/>
</dbReference>
<dbReference type="PROSITE" id="PS50125">
    <property type="entry name" value="GUANYLATE_CYCLASE_2"/>
    <property type="match status" value="1"/>
</dbReference>
<dbReference type="SMART" id="SM00044">
    <property type="entry name" value="CYCc"/>
    <property type="match status" value="1"/>
</dbReference>
<evidence type="ECO:0000259" key="1">
    <source>
        <dbReference type="PROSITE" id="PS50125"/>
    </source>
</evidence>
<dbReference type="GO" id="GO:0009190">
    <property type="term" value="P:cyclic nucleotide biosynthetic process"/>
    <property type="evidence" value="ECO:0007669"/>
    <property type="project" value="InterPro"/>
</dbReference>
<feature type="domain" description="Guanylate cyclase" evidence="1">
    <location>
        <begin position="287"/>
        <end position="394"/>
    </location>
</feature>